<dbReference type="Pfam" id="PF02909">
    <property type="entry name" value="TetR_C_1"/>
    <property type="match status" value="1"/>
</dbReference>
<keyword evidence="1" id="KW-0805">Transcription regulation</keyword>
<dbReference type="STRING" id="546364.SAMN04489730_5423"/>
<dbReference type="GO" id="GO:0045892">
    <property type="term" value="P:negative regulation of DNA-templated transcription"/>
    <property type="evidence" value="ECO:0007669"/>
    <property type="project" value="InterPro"/>
</dbReference>
<dbReference type="InterPro" id="IPR036271">
    <property type="entry name" value="Tet_transcr_reg_TetR-rel_C_sf"/>
</dbReference>
<dbReference type="PANTHER" id="PTHR30055:SF151">
    <property type="entry name" value="TRANSCRIPTIONAL REGULATORY PROTEIN"/>
    <property type="match status" value="1"/>
</dbReference>
<dbReference type="InterPro" id="IPR050109">
    <property type="entry name" value="HTH-type_TetR-like_transc_reg"/>
</dbReference>
<protein>
    <submittedName>
        <fullName evidence="6">Regulatory protein, tetR family</fullName>
    </submittedName>
</protein>
<dbReference type="InterPro" id="IPR001647">
    <property type="entry name" value="HTH_TetR"/>
</dbReference>
<dbReference type="InterPro" id="IPR009057">
    <property type="entry name" value="Homeodomain-like_sf"/>
</dbReference>
<dbReference type="Proteomes" id="UP000182740">
    <property type="component" value="Unassembled WGS sequence"/>
</dbReference>
<organism evidence="6 7">
    <name type="scientific">Amycolatopsis australiensis</name>
    <dbReference type="NCBI Taxonomy" id="546364"/>
    <lineage>
        <taxon>Bacteria</taxon>
        <taxon>Bacillati</taxon>
        <taxon>Actinomycetota</taxon>
        <taxon>Actinomycetes</taxon>
        <taxon>Pseudonocardiales</taxon>
        <taxon>Pseudonocardiaceae</taxon>
        <taxon>Amycolatopsis</taxon>
    </lineage>
</organism>
<dbReference type="OrthoDB" id="2570341at2"/>
<feature type="domain" description="HTH tetR-type" evidence="5">
    <location>
        <begin position="35"/>
        <end position="95"/>
    </location>
</feature>
<evidence type="ECO:0000256" key="2">
    <source>
        <dbReference type="ARBA" id="ARBA00023125"/>
    </source>
</evidence>
<evidence type="ECO:0000313" key="6">
    <source>
        <dbReference type="EMBL" id="SFW82486.1"/>
    </source>
</evidence>
<evidence type="ECO:0000256" key="4">
    <source>
        <dbReference type="PROSITE-ProRule" id="PRU00335"/>
    </source>
</evidence>
<dbReference type="Gene3D" id="1.10.10.60">
    <property type="entry name" value="Homeodomain-like"/>
    <property type="match status" value="1"/>
</dbReference>
<reference evidence="7" key="1">
    <citation type="submission" date="2016-11" db="EMBL/GenBank/DDBJ databases">
        <authorList>
            <person name="Varghese N."/>
            <person name="Submissions S."/>
        </authorList>
    </citation>
    <scope>NUCLEOTIDE SEQUENCE [LARGE SCALE GENOMIC DNA]</scope>
    <source>
        <strain evidence="7">DSM 44671</strain>
    </source>
</reference>
<dbReference type="RefSeq" id="WP_072478903.1">
    <property type="nucleotide sequence ID" value="NZ_FPJG01000006.1"/>
</dbReference>
<sequence length="258" mass="27599">MSGVHTEDTGDADPRRTIELLWGVSAAPRRGPKPKLTTADVVRSAVALADADGIEAVTIRGIAEQLGVSPMSLYTYVPGRAELLDLMIDHAHGELTAPEPGLGWRDALTAIAEDQWSLYHRHPWLLQVTTSRSALGPHSFAKYENELRAVDGIGLDDVEMDAAVGLVTGLVRTTARSSLGAARLVRASGMTEAQWWERAGPVLAGIPAAAPEHYPIASRVGQAAGEAHNAAEDPAYTFRFGLARVLDGIEVLVSERQQ</sequence>
<dbReference type="PROSITE" id="PS50977">
    <property type="entry name" value="HTH_TETR_2"/>
    <property type="match status" value="1"/>
</dbReference>
<evidence type="ECO:0000256" key="1">
    <source>
        <dbReference type="ARBA" id="ARBA00023015"/>
    </source>
</evidence>
<dbReference type="AlphaFoldDB" id="A0A1K1SDU7"/>
<gene>
    <name evidence="6" type="ORF">SAMN04489730_5423</name>
</gene>
<dbReference type="GO" id="GO:0000976">
    <property type="term" value="F:transcription cis-regulatory region binding"/>
    <property type="evidence" value="ECO:0007669"/>
    <property type="project" value="TreeGrafter"/>
</dbReference>
<dbReference type="InterPro" id="IPR004111">
    <property type="entry name" value="Repressor_TetR_C"/>
</dbReference>
<feature type="DNA-binding region" description="H-T-H motif" evidence="4">
    <location>
        <begin position="58"/>
        <end position="77"/>
    </location>
</feature>
<keyword evidence="7" id="KW-1185">Reference proteome</keyword>
<dbReference type="Gene3D" id="1.10.357.10">
    <property type="entry name" value="Tetracycline Repressor, domain 2"/>
    <property type="match status" value="1"/>
</dbReference>
<keyword evidence="3" id="KW-0804">Transcription</keyword>
<evidence type="ECO:0000256" key="3">
    <source>
        <dbReference type="ARBA" id="ARBA00023163"/>
    </source>
</evidence>
<dbReference type="SUPFAM" id="SSF46689">
    <property type="entry name" value="Homeodomain-like"/>
    <property type="match status" value="1"/>
</dbReference>
<proteinExistence type="predicted"/>
<dbReference type="PANTHER" id="PTHR30055">
    <property type="entry name" value="HTH-TYPE TRANSCRIPTIONAL REGULATOR RUTR"/>
    <property type="match status" value="1"/>
</dbReference>
<keyword evidence="2 4" id="KW-0238">DNA-binding</keyword>
<accession>A0A1K1SDU7</accession>
<dbReference type="Pfam" id="PF00440">
    <property type="entry name" value="TetR_N"/>
    <property type="match status" value="1"/>
</dbReference>
<dbReference type="GO" id="GO:0003700">
    <property type="term" value="F:DNA-binding transcription factor activity"/>
    <property type="evidence" value="ECO:0007669"/>
    <property type="project" value="TreeGrafter"/>
</dbReference>
<name>A0A1K1SDU7_9PSEU</name>
<dbReference type="SUPFAM" id="SSF48498">
    <property type="entry name" value="Tetracyclin repressor-like, C-terminal domain"/>
    <property type="match status" value="1"/>
</dbReference>
<evidence type="ECO:0000313" key="7">
    <source>
        <dbReference type="Proteomes" id="UP000182740"/>
    </source>
</evidence>
<evidence type="ECO:0000259" key="5">
    <source>
        <dbReference type="PROSITE" id="PS50977"/>
    </source>
</evidence>
<dbReference type="EMBL" id="FPJG01000006">
    <property type="protein sequence ID" value="SFW82486.1"/>
    <property type="molecule type" value="Genomic_DNA"/>
</dbReference>